<dbReference type="GeneID" id="17323901"/>
<evidence type="ECO:0000256" key="1">
    <source>
        <dbReference type="SAM" id="MobiDB-lite"/>
    </source>
</evidence>
<name>R7QE62_CHOCR</name>
<evidence type="ECO:0000313" key="3">
    <source>
        <dbReference type="Proteomes" id="UP000012073"/>
    </source>
</evidence>
<feature type="region of interest" description="Disordered" evidence="1">
    <location>
        <begin position="1"/>
        <end position="26"/>
    </location>
</feature>
<reference evidence="3" key="1">
    <citation type="journal article" date="2013" name="Proc. Natl. Acad. Sci. U.S.A.">
        <title>Genome structure and metabolic features in the red seaweed Chondrus crispus shed light on evolution of the Archaeplastida.</title>
        <authorList>
            <person name="Collen J."/>
            <person name="Porcel B."/>
            <person name="Carre W."/>
            <person name="Ball S.G."/>
            <person name="Chaparro C."/>
            <person name="Tonon T."/>
            <person name="Barbeyron T."/>
            <person name="Michel G."/>
            <person name="Noel B."/>
            <person name="Valentin K."/>
            <person name="Elias M."/>
            <person name="Artiguenave F."/>
            <person name="Arun A."/>
            <person name="Aury J.M."/>
            <person name="Barbosa-Neto J.F."/>
            <person name="Bothwell J.H."/>
            <person name="Bouget F.Y."/>
            <person name="Brillet L."/>
            <person name="Cabello-Hurtado F."/>
            <person name="Capella-Gutierrez S."/>
            <person name="Charrier B."/>
            <person name="Cladiere L."/>
            <person name="Cock J.M."/>
            <person name="Coelho S.M."/>
            <person name="Colleoni C."/>
            <person name="Czjzek M."/>
            <person name="Da Silva C."/>
            <person name="Delage L."/>
            <person name="Denoeud F."/>
            <person name="Deschamps P."/>
            <person name="Dittami S.M."/>
            <person name="Gabaldon T."/>
            <person name="Gachon C.M."/>
            <person name="Groisillier A."/>
            <person name="Herve C."/>
            <person name="Jabbari K."/>
            <person name="Katinka M."/>
            <person name="Kloareg B."/>
            <person name="Kowalczyk N."/>
            <person name="Labadie K."/>
            <person name="Leblanc C."/>
            <person name="Lopez P.J."/>
            <person name="McLachlan D.H."/>
            <person name="Meslet-Cladiere L."/>
            <person name="Moustafa A."/>
            <person name="Nehr Z."/>
            <person name="Nyvall Collen P."/>
            <person name="Panaud O."/>
            <person name="Partensky F."/>
            <person name="Poulain J."/>
            <person name="Rensing S.A."/>
            <person name="Rousvoal S."/>
            <person name="Samson G."/>
            <person name="Symeonidi A."/>
            <person name="Weissenbach J."/>
            <person name="Zambounis A."/>
            <person name="Wincker P."/>
            <person name="Boyen C."/>
        </authorList>
    </citation>
    <scope>NUCLEOTIDE SEQUENCE [LARGE SCALE GENOMIC DNA]</scope>
    <source>
        <strain evidence="3">cv. Stackhouse</strain>
    </source>
</reference>
<gene>
    <name evidence="2" type="ORF">CHC_T00004693001</name>
</gene>
<protein>
    <submittedName>
        <fullName evidence="2">Uncharacterized protein</fullName>
    </submittedName>
</protein>
<dbReference type="RefSeq" id="XP_005716188.1">
    <property type="nucleotide sequence ID" value="XM_005716131.1"/>
</dbReference>
<organism evidence="2 3">
    <name type="scientific">Chondrus crispus</name>
    <name type="common">Carrageen Irish moss</name>
    <name type="synonym">Polymorpha crispa</name>
    <dbReference type="NCBI Taxonomy" id="2769"/>
    <lineage>
        <taxon>Eukaryota</taxon>
        <taxon>Rhodophyta</taxon>
        <taxon>Florideophyceae</taxon>
        <taxon>Rhodymeniophycidae</taxon>
        <taxon>Gigartinales</taxon>
        <taxon>Gigartinaceae</taxon>
        <taxon>Chondrus</taxon>
    </lineage>
</organism>
<sequence length="131" mass="14356">MNHETPGSQFPPPPPPPPPSTVPRLLNKNHPPRFICPLLPFPLYPPISQSALSYLPHTHLLTRPPPNPIPRPLSIVFTPSSDLILPRCDLINRSSLLCSHSSSSFSPYSNRLQPASPIFNVHATMTTSAST</sequence>
<dbReference type="KEGG" id="ccp:CHC_T00004693001"/>
<accession>R7QE62</accession>
<proteinExistence type="predicted"/>
<dbReference type="Proteomes" id="UP000012073">
    <property type="component" value="Unassembled WGS sequence"/>
</dbReference>
<keyword evidence="3" id="KW-1185">Reference proteome</keyword>
<dbReference type="EMBL" id="HG001774">
    <property type="protein sequence ID" value="CDF36369.1"/>
    <property type="molecule type" value="Genomic_DNA"/>
</dbReference>
<feature type="compositionally biased region" description="Pro residues" evidence="1">
    <location>
        <begin position="9"/>
        <end position="21"/>
    </location>
</feature>
<evidence type="ECO:0000313" key="2">
    <source>
        <dbReference type="EMBL" id="CDF36369.1"/>
    </source>
</evidence>
<dbReference type="Gramene" id="CDF36369">
    <property type="protein sequence ID" value="CDF36369"/>
    <property type="gene ID" value="CHC_T00004693001"/>
</dbReference>
<dbReference type="AlphaFoldDB" id="R7QE62"/>